<keyword evidence="3" id="KW-1185">Reference proteome</keyword>
<organism evidence="2 3">
    <name type="scientific">Bacillus timonensis</name>
    <dbReference type="NCBI Taxonomy" id="1033734"/>
    <lineage>
        <taxon>Bacteria</taxon>
        <taxon>Bacillati</taxon>
        <taxon>Bacillota</taxon>
        <taxon>Bacilli</taxon>
        <taxon>Bacillales</taxon>
        <taxon>Bacillaceae</taxon>
        <taxon>Bacillus</taxon>
    </lineage>
</organism>
<dbReference type="OrthoDB" id="2361087at2"/>
<evidence type="ECO:0000313" key="2">
    <source>
        <dbReference type="EMBL" id="THE14992.1"/>
    </source>
</evidence>
<reference evidence="2 3" key="1">
    <citation type="journal article" date="2019" name="Indoor Air">
        <title>Impacts of indoor surface finishes on bacterial viability.</title>
        <authorList>
            <person name="Hu J."/>
            <person name="Maamar S.B."/>
            <person name="Glawe A.J."/>
            <person name="Gottel N."/>
            <person name="Gilbert J.A."/>
            <person name="Hartmann E.M."/>
        </authorList>
    </citation>
    <scope>NUCLEOTIDE SEQUENCE [LARGE SCALE GENOMIC DNA]</scope>
    <source>
        <strain evidence="2 3">AF060A6</strain>
    </source>
</reference>
<dbReference type="STRING" id="1033734.GCA_000285535_04221"/>
<evidence type="ECO:0000313" key="3">
    <source>
        <dbReference type="Proteomes" id="UP000306477"/>
    </source>
</evidence>
<feature type="domain" description="Core" evidence="1">
    <location>
        <begin position="1"/>
        <end position="104"/>
    </location>
</feature>
<dbReference type="Pfam" id="PF01521">
    <property type="entry name" value="Fe-S_biosyn"/>
    <property type="match status" value="1"/>
</dbReference>
<dbReference type="EMBL" id="SLUB01000002">
    <property type="protein sequence ID" value="THE14992.1"/>
    <property type="molecule type" value="Genomic_DNA"/>
</dbReference>
<proteinExistence type="predicted"/>
<dbReference type="RefSeq" id="WP_136377848.1">
    <property type="nucleotide sequence ID" value="NZ_SLUB01000002.1"/>
</dbReference>
<dbReference type="InterPro" id="IPR000361">
    <property type="entry name" value="ATAP_core_dom"/>
</dbReference>
<evidence type="ECO:0000259" key="1">
    <source>
        <dbReference type="Pfam" id="PF01521"/>
    </source>
</evidence>
<accession>A0A4S3Q0R9</accession>
<dbReference type="AlphaFoldDB" id="A0A4S3Q0R9"/>
<name>A0A4S3Q0R9_9BACI</name>
<sequence>MNVTFTERAIEKLNTQIKNKDKKLKLKYETEGCGCVMSGVTALWLVDSGDEDDLTLETNYQPLLVEKSKMVFLDEKMTVDFLEQANCYMLKSPNEILNPRLRLVEVSDVHEFQA</sequence>
<dbReference type="Gene3D" id="2.60.300.12">
    <property type="entry name" value="HesB-like domain"/>
    <property type="match status" value="1"/>
</dbReference>
<dbReference type="InterPro" id="IPR035903">
    <property type="entry name" value="HesB-like_dom_sf"/>
</dbReference>
<comment type="caution">
    <text evidence="2">The sequence shown here is derived from an EMBL/GenBank/DDBJ whole genome shotgun (WGS) entry which is preliminary data.</text>
</comment>
<protein>
    <submittedName>
        <fullName evidence="2">Iron-sulfur cluster biosynthesis family protein</fullName>
    </submittedName>
</protein>
<gene>
    <name evidence="2" type="ORF">E1I69_01375</name>
</gene>
<dbReference type="Proteomes" id="UP000306477">
    <property type="component" value="Unassembled WGS sequence"/>
</dbReference>
<dbReference type="SUPFAM" id="SSF89360">
    <property type="entry name" value="HesB-like domain"/>
    <property type="match status" value="1"/>
</dbReference>